<evidence type="ECO:0000313" key="1">
    <source>
        <dbReference type="EMBL" id="QPF93759.1"/>
    </source>
</evidence>
<keyword evidence="2" id="KW-1185">Reference proteome</keyword>
<accession>A0A7S9D9N8</accession>
<evidence type="ECO:0000313" key="2">
    <source>
        <dbReference type="Proteomes" id="UP000594621"/>
    </source>
</evidence>
<dbReference type="EMBL" id="CP061379">
    <property type="protein sequence ID" value="QPF93759.1"/>
    <property type="molecule type" value="Genomic_DNA"/>
</dbReference>
<dbReference type="AlphaFoldDB" id="A0A7S9D9N8"/>
<organism evidence="1 2">
    <name type="scientific">Bradyrhizobium commune</name>
    <dbReference type="NCBI Taxonomy" id="83627"/>
    <lineage>
        <taxon>Bacteria</taxon>
        <taxon>Pseudomonadati</taxon>
        <taxon>Pseudomonadota</taxon>
        <taxon>Alphaproteobacteria</taxon>
        <taxon>Hyphomicrobiales</taxon>
        <taxon>Nitrobacteraceae</taxon>
        <taxon>Bradyrhizobium</taxon>
    </lineage>
</organism>
<dbReference type="InterPro" id="IPR021352">
    <property type="entry name" value="DUF2971"/>
</dbReference>
<proteinExistence type="predicted"/>
<dbReference type="Pfam" id="PF11185">
    <property type="entry name" value="DUF2971"/>
    <property type="match status" value="1"/>
</dbReference>
<dbReference type="RefSeq" id="WP_195803266.1">
    <property type="nucleotide sequence ID" value="NZ_CP061379.1"/>
</dbReference>
<gene>
    <name evidence="1" type="ORF">IC761_11045</name>
</gene>
<protein>
    <submittedName>
        <fullName evidence="1">DUF2971 domain-containing protein</fullName>
    </submittedName>
</protein>
<name>A0A7S9D9N8_9BRAD</name>
<reference evidence="1 2" key="1">
    <citation type="submission" date="2020-09" db="EMBL/GenBank/DDBJ databases">
        <title>Complete genomes of bradyrhizobia occurring on native shrubby legumes in Australia.</title>
        <authorList>
            <person name="Lafay B."/>
        </authorList>
    </citation>
    <scope>NUCLEOTIDE SEQUENCE [LARGE SCALE GENOMIC DNA]</scope>
    <source>
        <strain evidence="1 2">BDV5040</strain>
    </source>
</reference>
<dbReference type="KEGG" id="bcou:IC761_11045"/>
<dbReference type="Proteomes" id="UP000594621">
    <property type="component" value="Chromosome"/>
</dbReference>
<sequence length="291" mass="33585">MITDRLAAVKGLTHLYHYQSFNLDRLREVIVGGTIYFSKPSDFNDPWDCRPWYDLESLKDPAVFEQHLQLYMKLERRSPECSEARLARTVERYRAKPDMLADVIRDLSAETAKSFDERYRIYCLGTKPDCELMWAHYTTKHQGVCLEFSVQDNLLFGQAAEVRYVRDYPRFTITDGPDERFEAFLTKSASWSYENEFRLIGDENEYPSLTAAIATKAGKFAIPPMTLTAVILGCSASDSTRKSIADLVSSSRQWPKLKIATRMKDRYQLEIRDCGHFPFNTEFDSSDKTPA</sequence>